<dbReference type="Gene3D" id="3.40.50.880">
    <property type="match status" value="1"/>
</dbReference>
<gene>
    <name evidence="1" type="ORF">C4K46_04770</name>
</gene>
<evidence type="ECO:0000313" key="2">
    <source>
        <dbReference type="Proteomes" id="UP001519296"/>
    </source>
</evidence>
<protein>
    <submittedName>
        <fullName evidence="1">Gamma-glutamyl hydrolase</fullName>
    </submittedName>
</protein>
<sequence length="230" mass="25789">MKKAIIGITGNERKNPEDNDILLSYSATGFVQGVKEAGGIPLILPIGDSEMAKSYVEMVDKIIITGGQNVSPQFYGEEKKIDSDDYHLGRDKFELAIIEEAIKQNKPLFTVCRGTQLFNVAMGGSLNQEIEHHWQDNSAEYTSQEMVTEPGSILFDIYGAKSQINSFHHQSIKDLAQNLEVIARDPKDQVIEAIKTTDGFPYLGVQWHPEFLFGSRPEDFALFTYVVKEL</sequence>
<accession>A0ABS5B337</accession>
<organism evidence="1 2">
    <name type="scientific">Streptococcus oricebi</name>
    <dbReference type="NCBI Taxonomy" id="1547447"/>
    <lineage>
        <taxon>Bacteria</taxon>
        <taxon>Bacillati</taxon>
        <taxon>Bacillota</taxon>
        <taxon>Bacilli</taxon>
        <taxon>Lactobacillales</taxon>
        <taxon>Streptococcaceae</taxon>
        <taxon>Streptococcus</taxon>
    </lineage>
</organism>
<dbReference type="RefSeq" id="WP_209627727.1">
    <property type="nucleotide sequence ID" value="NZ_PRDG01000002.1"/>
</dbReference>
<dbReference type="SUPFAM" id="SSF52317">
    <property type="entry name" value="Class I glutamine amidotransferase-like"/>
    <property type="match status" value="1"/>
</dbReference>
<dbReference type="Pfam" id="PF07722">
    <property type="entry name" value="Peptidase_C26"/>
    <property type="match status" value="1"/>
</dbReference>
<name>A0ABS5B337_9STRE</name>
<comment type="caution">
    <text evidence="1">The sequence shown here is derived from an EMBL/GenBank/DDBJ whole genome shotgun (WGS) entry which is preliminary data.</text>
</comment>
<dbReference type="GO" id="GO:0016787">
    <property type="term" value="F:hydrolase activity"/>
    <property type="evidence" value="ECO:0007669"/>
    <property type="project" value="UniProtKB-KW"/>
</dbReference>
<dbReference type="Proteomes" id="UP001519296">
    <property type="component" value="Unassembled WGS sequence"/>
</dbReference>
<dbReference type="PANTHER" id="PTHR43235">
    <property type="entry name" value="GLUTAMINE AMIDOTRANSFERASE PB2B2.05-RELATED"/>
    <property type="match status" value="1"/>
</dbReference>
<reference evidence="1 2" key="1">
    <citation type="submission" date="2018-02" db="EMBL/GenBank/DDBJ databases">
        <title>Draft genome sequence of Streptococcus oricebi CCUG 70868T type strain.</title>
        <authorList>
            <person name="Mendez V."/>
            <person name="Salva-Serra F."/>
            <person name="Jaen-Luchoro D."/>
            <person name="Gonzales-Siles L."/>
            <person name="Karlsson R."/>
            <person name="Engstrom-Jakobsson H."/>
            <person name="Busquets A."/>
            <person name="Gomila M."/>
            <person name="Pineiro-Iglesias B."/>
            <person name="Bennasar-Figueras A."/>
            <person name="Seeger M."/>
            <person name="Moore E."/>
        </authorList>
    </citation>
    <scope>NUCLEOTIDE SEQUENCE [LARGE SCALE GENOMIC DNA]</scope>
    <source>
        <strain evidence="1 2">CCUG 70868</strain>
    </source>
</reference>
<proteinExistence type="predicted"/>
<dbReference type="PROSITE" id="PS51273">
    <property type="entry name" value="GATASE_TYPE_1"/>
    <property type="match status" value="1"/>
</dbReference>
<dbReference type="InterPro" id="IPR029062">
    <property type="entry name" value="Class_I_gatase-like"/>
</dbReference>
<dbReference type="InterPro" id="IPR044668">
    <property type="entry name" value="PuuD-like"/>
</dbReference>
<keyword evidence="2" id="KW-1185">Reference proteome</keyword>
<dbReference type="PANTHER" id="PTHR43235:SF1">
    <property type="entry name" value="GLUTAMINE AMIDOTRANSFERASE PB2B2.05-RELATED"/>
    <property type="match status" value="1"/>
</dbReference>
<dbReference type="InterPro" id="IPR011697">
    <property type="entry name" value="Peptidase_C26"/>
</dbReference>
<dbReference type="CDD" id="cd01745">
    <property type="entry name" value="GATase1_2"/>
    <property type="match status" value="1"/>
</dbReference>
<dbReference type="EMBL" id="PRDG01000002">
    <property type="protein sequence ID" value="MBP2623248.1"/>
    <property type="molecule type" value="Genomic_DNA"/>
</dbReference>
<evidence type="ECO:0000313" key="1">
    <source>
        <dbReference type="EMBL" id="MBP2623248.1"/>
    </source>
</evidence>
<keyword evidence="1" id="KW-0378">Hydrolase</keyword>